<feature type="domain" description="RNA recognition motif" evidence="5">
    <location>
        <begin position="417"/>
        <end position="505"/>
    </location>
</feature>
<dbReference type="KEGG" id="zmk:HG535_0C01060"/>
<dbReference type="InterPro" id="IPR035979">
    <property type="entry name" value="RBD_domain_sf"/>
</dbReference>
<dbReference type="GO" id="GO:0008380">
    <property type="term" value="P:RNA splicing"/>
    <property type="evidence" value="ECO:0007669"/>
    <property type="project" value="UniProtKB-KW"/>
</dbReference>
<dbReference type="Proteomes" id="UP000509704">
    <property type="component" value="Chromosome 3"/>
</dbReference>
<feature type="region of interest" description="Disordered" evidence="4">
    <location>
        <begin position="1"/>
        <end position="96"/>
    </location>
</feature>
<dbReference type="InterPro" id="IPR012677">
    <property type="entry name" value="Nucleotide-bd_a/b_plait_sf"/>
</dbReference>
<dbReference type="GO" id="GO:0003723">
    <property type="term" value="F:RNA binding"/>
    <property type="evidence" value="ECO:0007669"/>
    <property type="project" value="UniProtKB-KW"/>
</dbReference>
<dbReference type="Gene3D" id="3.30.70.330">
    <property type="match status" value="1"/>
</dbReference>
<name>A0A7H9AZX1_ZYGMR</name>
<evidence type="ECO:0000256" key="4">
    <source>
        <dbReference type="SAM" id="MobiDB-lite"/>
    </source>
</evidence>
<dbReference type="GO" id="GO:0006397">
    <property type="term" value="P:mRNA processing"/>
    <property type="evidence" value="ECO:0007669"/>
    <property type="project" value="UniProtKB-KW"/>
</dbReference>
<keyword evidence="3" id="KW-0508">mRNA splicing</keyword>
<evidence type="ECO:0000259" key="5">
    <source>
        <dbReference type="SMART" id="SM00361"/>
    </source>
</evidence>
<dbReference type="SUPFAM" id="SSF54928">
    <property type="entry name" value="RNA-binding domain, RBD"/>
    <property type="match status" value="1"/>
</dbReference>
<keyword evidence="7" id="KW-1185">Reference proteome</keyword>
<reference evidence="6 7" key="1">
    <citation type="submission" date="2020-07" db="EMBL/GenBank/DDBJ databases">
        <title>The yeast mating-type switching endonuclease HO is a domesticated member of an unorthodox homing genetic element family.</title>
        <authorList>
            <person name="Coughlan A.Y."/>
            <person name="Lombardi L."/>
            <person name="Braun-Galleani S."/>
            <person name="Martos A.R."/>
            <person name="Galeote V."/>
            <person name="Bigey F."/>
            <person name="Dequin S."/>
            <person name="Byrne K.P."/>
            <person name="Wolfe K.H."/>
        </authorList>
    </citation>
    <scope>NUCLEOTIDE SEQUENCE [LARGE SCALE GENOMIC DNA]</scope>
    <source>
        <strain evidence="6 7">NRRL Y-6702</strain>
    </source>
</reference>
<proteinExistence type="predicted"/>
<dbReference type="SMART" id="SM00361">
    <property type="entry name" value="RRM_1"/>
    <property type="match status" value="1"/>
</dbReference>
<gene>
    <name evidence="6" type="ORF">HG535_0C01060</name>
</gene>
<dbReference type="AlphaFoldDB" id="A0A7H9AZX1"/>
<evidence type="ECO:0000256" key="1">
    <source>
        <dbReference type="ARBA" id="ARBA00022664"/>
    </source>
</evidence>
<protein>
    <recommendedName>
        <fullName evidence="5">RNA recognition motif domain-containing protein</fullName>
    </recommendedName>
</protein>
<evidence type="ECO:0000256" key="2">
    <source>
        <dbReference type="ARBA" id="ARBA00022884"/>
    </source>
</evidence>
<feature type="compositionally biased region" description="Polar residues" evidence="4">
    <location>
        <begin position="56"/>
        <end position="78"/>
    </location>
</feature>
<sequence length="518" mass="59065">MSDHEALEDLRSKIIASMKPNQTKENAGKRVTAPSDGNSAGGKRPRISELPKGPRNGSNTYASPNGTSRVNEPRTQSRYGGAMGHHDGRRSTSRFNNHDRAFTGQSVNMYGSGGSYQEPNNEHLSATSNYQRPGNSFLQGVAPIDQRRRMRPTRWDVTPKGFEKVPAERAKLSGLFPQPGQPQELDRYKLERVAIHGGTKSRRTRILFDDATSNNLTISRMTCRLVIEFPVGKNWNERELERFLTKFVKSLGEQYEMKKISSESNFALIEFNSPECTTLVFASRLYIIREAKLENATWKRPNEYVQQLDHPDRLCAPDIIALQSLNDEEEIEKMLNENEIKFNSCQPIFLMENGGSKLFTGCAVVELSEIDEDKLNNLKNVSWFKPNYSKLSQNSSAINFQTLPLLVAEAKRPNSKVIKIFNCVDPLDLKYVPFQEEIEETLREMLNDVEIIWMNKPNVNYRLNFENIGEDIGNIYVKFKTTEASEKAMADLPGKKINGRTMLCSYFDEDDFNLIRYN</sequence>
<feature type="compositionally biased region" description="Basic and acidic residues" evidence="4">
    <location>
        <begin position="84"/>
        <end position="96"/>
    </location>
</feature>
<keyword evidence="2" id="KW-0694">RNA-binding</keyword>
<dbReference type="GeneID" id="59235453"/>
<dbReference type="InterPro" id="IPR003954">
    <property type="entry name" value="RRM_euk-type"/>
</dbReference>
<feature type="compositionally biased region" description="Basic and acidic residues" evidence="4">
    <location>
        <begin position="1"/>
        <end position="12"/>
    </location>
</feature>
<dbReference type="CDD" id="cd12232">
    <property type="entry name" value="RRM3_U2AF65"/>
    <property type="match status" value="1"/>
</dbReference>
<dbReference type="RefSeq" id="XP_037143485.1">
    <property type="nucleotide sequence ID" value="XM_037287590.1"/>
</dbReference>
<evidence type="ECO:0000313" key="6">
    <source>
        <dbReference type="EMBL" id="QLG71757.1"/>
    </source>
</evidence>
<dbReference type="EMBL" id="CP058606">
    <property type="protein sequence ID" value="QLG71757.1"/>
    <property type="molecule type" value="Genomic_DNA"/>
</dbReference>
<evidence type="ECO:0000256" key="3">
    <source>
        <dbReference type="ARBA" id="ARBA00023187"/>
    </source>
</evidence>
<dbReference type="PANTHER" id="PTHR23139">
    <property type="entry name" value="RNA-BINDING PROTEIN"/>
    <property type="match status" value="1"/>
</dbReference>
<evidence type="ECO:0000313" key="7">
    <source>
        <dbReference type="Proteomes" id="UP000509704"/>
    </source>
</evidence>
<accession>A0A7H9AZX1</accession>
<keyword evidence="1" id="KW-0507">mRNA processing</keyword>
<organism evidence="6 7">
    <name type="scientific">Zygotorulaspora mrakii</name>
    <name type="common">Zygosaccharomyces mrakii</name>
    <dbReference type="NCBI Taxonomy" id="42260"/>
    <lineage>
        <taxon>Eukaryota</taxon>
        <taxon>Fungi</taxon>
        <taxon>Dikarya</taxon>
        <taxon>Ascomycota</taxon>
        <taxon>Saccharomycotina</taxon>
        <taxon>Saccharomycetes</taxon>
        <taxon>Saccharomycetales</taxon>
        <taxon>Saccharomycetaceae</taxon>
        <taxon>Zygotorulaspora</taxon>
    </lineage>
</organism>
<dbReference type="OrthoDB" id="10266058at2759"/>